<dbReference type="KEGG" id="ebz:J7S26_06895"/>
<sequence>MGETSQTPKSLKAQITRTSLVLAAAALLREEGPRAVTYRKVAKWAGAASSSVGYYFDSVTQLLHEAGRYNIQLWGERAERVATTAEALPPEECRERLAELLVSASLPDDSIAPAGHYSQLIAAAEAPAVTEAYQKGRVMLELAISRILRHGGVTTMPPRMVGTVVDGAAIAALSEGYDVRDFAVSLVQEALQAYERTEGGE</sequence>
<feature type="DNA-binding region" description="H-T-H motif" evidence="2">
    <location>
        <begin position="37"/>
        <end position="56"/>
    </location>
</feature>
<keyword evidence="1 2" id="KW-0238">DNA-binding</keyword>
<dbReference type="AlphaFoldDB" id="A0A9E6MQW9"/>
<dbReference type="RefSeq" id="WP_166340569.1">
    <property type="nucleotide sequence ID" value="NZ_CP072829.1"/>
</dbReference>
<reference evidence="5" key="2">
    <citation type="submission" date="2021-04" db="EMBL/GenBank/DDBJ databases">
        <title>Novel species in family Eggerthellaceae.</title>
        <authorList>
            <person name="Zhang G."/>
        </authorList>
    </citation>
    <scope>NUCLEOTIDE SEQUENCE</scope>
    <source>
        <strain evidence="5">Zg-886</strain>
    </source>
</reference>
<evidence type="ECO:0000313" key="5">
    <source>
        <dbReference type="EMBL" id="QTU84076.1"/>
    </source>
</evidence>
<dbReference type="SUPFAM" id="SSF46689">
    <property type="entry name" value="Homeodomain-like"/>
    <property type="match status" value="1"/>
</dbReference>
<proteinExistence type="predicted"/>
<dbReference type="EMBL" id="WPCR01000027">
    <property type="protein sequence ID" value="NHM15047.1"/>
    <property type="molecule type" value="Genomic_DNA"/>
</dbReference>
<dbReference type="PROSITE" id="PS50977">
    <property type="entry name" value="HTH_TETR_2"/>
    <property type="match status" value="1"/>
</dbReference>
<evidence type="ECO:0000256" key="2">
    <source>
        <dbReference type="PROSITE-ProRule" id="PRU00335"/>
    </source>
</evidence>
<feature type="domain" description="HTH tetR-type" evidence="3">
    <location>
        <begin position="14"/>
        <end position="74"/>
    </location>
</feature>
<accession>A0A9E6MQW9</accession>
<dbReference type="Pfam" id="PF00440">
    <property type="entry name" value="TetR_N"/>
    <property type="match status" value="1"/>
</dbReference>
<dbReference type="InterPro" id="IPR001647">
    <property type="entry name" value="HTH_TetR"/>
</dbReference>
<dbReference type="Proteomes" id="UP000636394">
    <property type="component" value="Unassembled WGS sequence"/>
</dbReference>
<dbReference type="EMBL" id="CP072829">
    <property type="protein sequence ID" value="QTU84076.1"/>
    <property type="molecule type" value="Genomic_DNA"/>
</dbReference>
<evidence type="ECO:0000259" key="3">
    <source>
        <dbReference type="PROSITE" id="PS50977"/>
    </source>
</evidence>
<evidence type="ECO:0000256" key="1">
    <source>
        <dbReference type="ARBA" id="ARBA00023125"/>
    </source>
</evidence>
<dbReference type="Gene3D" id="1.10.357.10">
    <property type="entry name" value="Tetracycline Repressor, domain 2"/>
    <property type="match status" value="1"/>
</dbReference>
<dbReference type="Proteomes" id="UP000671910">
    <property type="component" value="Chromosome"/>
</dbReference>
<dbReference type="GO" id="GO:0003677">
    <property type="term" value="F:DNA binding"/>
    <property type="evidence" value="ECO:0007669"/>
    <property type="project" value="UniProtKB-UniRule"/>
</dbReference>
<evidence type="ECO:0000313" key="7">
    <source>
        <dbReference type="Proteomes" id="UP000671910"/>
    </source>
</evidence>
<dbReference type="InterPro" id="IPR009057">
    <property type="entry name" value="Homeodomain-like_sf"/>
</dbReference>
<reference evidence="4 6" key="1">
    <citation type="submission" date="2019-11" db="EMBL/GenBank/DDBJ databases">
        <title>Eggerthellaceae novel genus isolated from the rectal contents of marmort.</title>
        <authorList>
            <person name="Zhang G."/>
        </authorList>
    </citation>
    <scope>NUCLEOTIDE SEQUENCE [LARGE SCALE GENOMIC DNA]</scope>
    <source>
        <strain evidence="6">zg-886</strain>
        <strain evidence="4">Zg-886</strain>
    </source>
</reference>
<protein>
    <submittedName>
        <fullName evidence="4">TetR family transcriptional regulator</fullName>
    </submittedName>
    <submittedName>
        <fullName evidence="5">TetR/AcrR family transcriptional regulator</fullName>
    </submittedName>
</protein>
<keyword evidence="6" id="KW-1185">Reference proteome</keyword>
<name>A0A9E6MQW9_9ACTN</name>
<gene>
    <name evidence="4" type="ORF">GMI68_09860</name>
    <name evidence="5" type="ORF">J7S26_06895</name>
</gene>
<evidence type="ECO:0000313" key="6">
    <source>
        <dbReference type="Proteomes" id="UP000636394"/>
    </source>
</evidence>
<evidence type="ECO:0000313" key="4">
    <source>
        <dbReference type="EMBL" id="NHM15047.1"/>
    </source>
</evidence>
<organism evidence="5 7">
    <name type="scientific">Xiamenia xianingshaonis</name>
    <dbReference type="NCBI Taxonomy" id="2682776"/>
    <lineage>
        <taxon>Bacteria</taxon>
        <taxon>Bacillati</taxon>
        <taxon>Actinomycetota</taxon>
        <taxon>Coriobacteriia</taxon>
        <taxon>Eggerthellales</taxon>
        <taxon>Eggerthellaceae</taxon>
        <taxon>Xiamenia</taxon>
    </lineage>
</organism>